<evidence type="ECO:0000256" key="2">
    <source>
        <dbReference type="ARBA" id="ARBA00010199"/>
    </source>
</evidence>
<dbReference type="EMBL" id="JAHRHJ020000010">
    <property type="protein sequence ID" value="KAH9296801.1"/>
    <property type="molecule type" value="Genomic_DNA"/>
</dbReference>
<feature type="transmembrane region" description="Helical" evidence="6">
    <location>
        <begin position="414"/>
        <end position="435"/>
    </location>
</feature>
<evidence type="ECO:0000256" key="6">
    <source>
        <dbReference type="RuleBase" id="RU004914"/>
    </source>
</evidence>
<name>A0AA38FCZ6_TAXCH</name>
<dbReference type="PANTHER" id="PTHR11206">
    <property type="entry name" value="MULTIDRUG RESISTANCE PROTEIN"/>
    <property type="match status" value="1"/>
</dbReference>
<dbReference type="GO" id="GO:1990961">
    <property type="term" value="P:xenobiotic detoxification by transmembrane export across the plasma membrane"/>
    <property type="evidence" value="ECO:0007669"/>
    <property type="project" value="InterPro"/>
</dbReference>
<feature type="non-terminal residue" evidence="7">
    <location>
        <position position="1"/>
    </location>
</feature>
<comment type="caution">
    <text evidence="6">Lacks conserved residue(s) required for the propagation of feature annotation.</text>
</comment>
<organism evidence="7 8">
    <name type="scientific">Taxus chinensis</name>
    <name type="common">Chinese yew</name>
    <name type="synonym">Taxus wallichiana var. chinensis</name>
    <dbReference type="NCBI Taxonomy" id="29808"/>
    <lineage>
        <taxon>Eukaryota</taxon>
        <taxon>Viridiplantae</taxon>
        <taxon>Streptophyta</taxon>
        <taxon>Embryophyta</taxon>
        <taxon>Tracheophyta</taxon>
        <taxon>Spermatophyta</taxon>
        <taxon>Pinopsida</taxon>
        <taxon>Pinidae</taxon>
        <taxon>Conifers II</taxon>
        <taxon>Cupressales</taxon>
        <taxon>Taxaceae</taxon>
        <taxon>Taxus</taxon>
    </lineage>
</organism>
<feature type="non-terminal residue" evidence="7">
    <location>
        <position position="479"/>
    </location>
</feature>
<proteinExistence type="inferred from homology"/>
<keyword evidence="3 6" id="KW-0812">Transmembrane</keyword>
<evidence type="ECO:0000256" key="5">
    <source>
        <dbReference type="ARBA" id="ARBA00023136"/>
    </source>
</evidence>
<evidence type="ECO:0000313" key="7">
    <source>
        <dbReference type="EMBL" id="KAH9296801.1"/>
    </source>
</evidence>
<keyword evidence="4 6" id="KW-1133">Transmembrane helix</keyword>
<dbReference type="NCBIfam" id="TIGR00797">
    <property type="entry name" value="matE"/>
    <property type="match status" value="1"/>
</dbReference>
<dbReference type="GO" id="GO:0042910">
    <property type="term" value="F:xenobiotic transmembrane transporter activity"/>
    <property type="evidence" value="ECO:0007669"/>
    <property type="project" value="InterPro"/>
</dbReference>
<dbReference type="Pfam" id="PF01554">
    <property type="entry name" value="MatE"/>
    <property type="match status" value="2"/>
</dbReference>
<comment type="subcellular location">
    <subcellularLocation>
        <location evidence="1">Membrane</location>
        <topology evidence="1">Multi-pass membrane protein</topology>
    </subcellularLocation>
</comment>
<feature type="transmembrane region" description="Helical" evidence="6">
    <location>
        <begin position="153"/>
        <end position="175"/>
    </location>
</feature>
<dbReference type="Proteomes" id="UP000824469">
    <property type="component" value="Unassembled WGS sequence"/>
</dbReference>
<dbReference type="CDD" id="cd13132">
    <property type="entry name" value="MATE_eukaryotic"/>
    <property type="match status" value="1"/>
</dbReference>
<sequence length="479" mass="51699">IMEELKALGAVSGPMVLTGLLLYCRAIISMIFLGRLGETELAGGSLAIGFANITGYSVISGLAMGMEPICGQAYGAKRWGLLGLTLQRMVLILLTAVLPILLLWLNMEKILLLCGQDEAVTKMAGRYILFKIPDLFVQAILHPLRIYLRAQNITFPLACTAAIAVVLHVPINFFLVEILDMGIAGVAVAAAWTNVNLVISLLCYVGLSGVYKKTREAEVTTVDCRECFAGWTQLLKLAIPSCASVCLEWWWYELMIIFCGLLINPKATVASMGILIQTTSLIYIFPSSLSVGVSTRVGNELGANRPGEARRAMIVALSCASVLGFMAMTFANSIRYSWAKLFTRDPDILTLTSMALPILGLCELGNCPQTTGGGVLRGSARPTLGANINLGAFYLIGIPVAMAAGFLLNFGFVGLWIGMLAAQASCLGLMLYHLFRTDWSLQATRAIELIGTELGNKSADDTDTDMQTIMNMEPEREAL</sequence>
<comment type="caution">
    <text evidence="7">The sequence shown here is derived from an EMBL/GenBank/DDBJ whole genome shotgun (WGS) entry which is preliminary data.</text>
</comment>
<evidence type="ECO:0000256" key="3">
    <source>
        <dbReference type="ARBA" id="ARBA00022692"/>
    </source>
</evidence>
<evidence type="ECO:0000313" key="8">
    <source>
        <dbReference type="Proteomes" id="UP000824469"/>
    </source>
</evidence>
<evidence type="ECO:0000256" key="1">
    <source>
        <dbReference type="ARBA" id="ARBA00004141"/>
    </source>
</evidence>
<keyword evidence="5 6" id="KW-0472">Membrane</keyword>
<feature type="transmembrane region" description="Helical" evidence="6">
    <location>
        <begin position="86"/>
        <end position="105"/>
    </location>
</feature>
<feature type="transmembrane region" description="Helical" evidence="6">
    <location>
        <begin position="181"/>
        <end position="207"/>
    </location>
</feature>
<dbReference type="InterPro" id="IPR045069">
    <property type="entry name" value="MATE_euk"/>
</dbReference>
<feature type="transmembrane region" description="Helical" evidence="6">
    <location>
        <begin position="388"/>
        <end position="408"/>
    </location>
</feature>
<protein>
    <recommendedName>
        <fullName evidence="6">Protein DETOXIFICATION</fullName>
    </recommendedName>
    <alternativeName>
        <fullName evidence="6">Multidrug and toxic compound extrusion protein</fullName>
    </alternativeName>
</protein>
<feature type="transmembrane region" description="Helical" evidence="6">
    <location>
        <begin position="46"/>
        <end position="66"/>
    </location>
</feature>
<evidence type="ECO:0000256" key="4">
    <source>
        <dbReference type="ARBA" id="ARBA00022989"/>
    </source>
</evidence>
<dbReference type="GO" id="GO:0016020">
    <property type="term" value="C:membrane"/>
    <property type="evidence" value="ECO:0007669"/>
    <property type="project" value="UniProtKB-SubCell"/>
</dbReference>
<dbReference type="OMA" id="LMTSSCD"/>
<keyword evidence="8" id="KW-1185">Reference proteome</keyword>
<comment type="similarity">
    <text evidence="2 6">Belongs to the multi antimicrobial extrusion (MATE) (TC 2.A.66.1) family.</text>
</comment>
<dbReference type="InterPro" id="IPR002528">
    <property type="entry name" value="MATE_fam"/>
</dbReference>
<feature type="transmembrane region" description="Helical" evidence="6">
    <location>
        <begin position="15"/>
        <end position="34"/>
    </location>
</feature>
<dbReference type="AlphaFoldDB" id="A0AA38FCZ6"/>
<feature type="transmembrane region" description="Helical" evidence="6">
    <location>
        <begin position="314"/>
        <end position="336"/>
    </location>
</feature>
<gene>
    <name evidence="7" type="ORF">KI387_028483</name>
</gene>
<reference evidence="7 8" key="1">
    <citation type="journal article" date="2021" name="Nat. Plants">
        <title>The Taxus genome provides insights into paclitaxel biosynthesis.</title>
        <authorList>
            <person name="Xiong X."/>
            <person name="Gou J."/>
            <person name="Liao Q."/>
            <person name="Li Y."/>
            <person name="Zhou Q."/>
            <person name="Bi G."/>
            <person name="Li C."/>
            <person name="Du R."/>
            <person name="Wang X."/>
            <person name="Sun T."/>
            <person name="Guo L."/>
            <person name="Liang H."/>
            <person name="Lu P."/>
            <person name="Wu Y."/>
            <person name="Zhang Z."/>
            <person name="Ro D.K."/>
            <person name="Shang Y."/>
            <person name="Huang S."/>
            <person name="Yan J."/>
        </authorList>
    </citation>
    <scope>NUCLEOTIDE SEQUENCE [LARGE SCALE GENOMIC DNA]</scope>
    <source>
        <strain evidence="7">Ta-2019</strain>
    </source>
</reference>
<dbReference type="GO" id="GO:0015297">
    <property type="term" value="F:antiporter activity"/>
    <property type="evidence" value="ECO:0007669"/>
    <property type="project" value="InterPro"/>
</dbReference>
<accession>A0AA38FCZ6</accession>